<comment type="caution">
    <text evidence="2">The sequence shown here is derived from an EMBL/GenBank/DDBJ whole genome shotgun (WGS) entry which is preliminary data.</text>
</comment>
<accession>A0A9W8LE27</accession>
<evidence type="ECO:0000256" key="1">
    <source>
        <dbReference type="SAM" id="SignalP"/>
    </source>
</evidence>
<feature type="chain" id="PRO_5040757283" evidence="1">
    <location>
        <begin position="26"/>
        <end position="433"/>
    </location>
</feature>
<keyword evidence="3" id="KW-1185">Reference proteome</keyword>
<dbReference type="PANTHER" id="PTHR38360">
    <property type="entry name" value="OS03G0120000 PROTEIN"/>
    <property type="match status" value="1"/>
</dbReference>
<feature type="signal peptide" evidence="1">
    <location>
        <begin position="1"/>
        <end position="25"/>
    </location>
</feature>
<dbReference type="EMBL" id="JANBUH010000025">
    <property type="protein sequence ID" value="KAJ2756472.1"/>
    <property type="molecule type" value="Genomic_DNA"/>
</dbReference>
<dbReference type="OrthoDB" id="409848at2759"/>
<proteinExistence type="predicted"/>
<protein>
    <submittedName>
        <fullName evidence="2">Uncharacterized protein</fullName>
    </submittedName>
</protein>
<sequence length="433" mass="46893">MIFKTNLYVAAVLSALVLLPTTIYANESGCVSNYDKSMDYFPDKVESKYASGFDITYKGNAKYIRNNISGETYVLYQCGTPAPAGVTPTPASSLQVGNWTKLIAVPGTKIALDSAPASAVIELLGAQDSVAAAYKYFTVTSPCMQKQLDGLPRIQQNFGTPSNRRRRSSNNNVDSRLVRRVSYDMSTLGLQWTFTTYGMNDPYSIAVNPEDAGDMLGKAEWIKFVAAFYNKEAEANTIFAGIESRYNALKASSASSTAKKAIGLARYNKVANGTILGWSIDQVQPWLAQGLADAGLSAYNGDTKSFRSASDFYKAISGWDVLIDTSGEPLPHGGATIPMWSNLVSGYGFTSSGGRDFSNSLPAVADSAIYRSDLISSYQNATDYNEHLQIQVDVLLGDFIKIASASSGAKDTKWYRNLPQHVPVDWVSASSCK</sequence>
<keyword evidence="1" id="KW-0732">Signal</keyword>
<evidence type="ECO:0000313" key="2">
    <source>
        <dbReference type="EMBL" id="KAJ2756472.1"/>
    </source>
</evidence>
<name>A0A9W8LE27_9FUNG</name>
<dbReference type="Proteomes" id="UP001140011">
    <property type="component" value="Unassembled WGS sequence"/>
</dbReference>
<reference evidence="2" key="1">
    <citation type="submission" date="2022-07" db="EMBL/GenBank/DDBJ databases">
        <title>Phylogenomic reconstructions and comparative analyses of Kickxellomycotina fungi.</title>
        <authorList>
            <person name="Reynolds N.K."/>
            <person name="Stajich J.E."/>
            <person name="Barry K."/>
            <person name="Grigoriev I.V."/>
            <person name="Crous P."/>
            <person name="Smith M.E."/>
        </authorList>
    </citation>
    <scope>NUCLEOTIDE SEQUENCE</scope>
    <source>
        <strain evidence="2">BCRC 34297</strain>
    </source>
</reference>
<dbReference type="PANTHER" id="PTHR38360:SF1">
    <property type="entry name" value="F12P19.7"/>
    <property type="match status" value="1"/>
</dbReference>
<organism evidence="2 3">
    <name type="scientific">Coemansia pectinata</name>
    <dbReference type="NCBI Taxonomy" id="1052879"/>
    <lineage>
        <taxon>Eukaryota</taxon>
        <taxon>Fungi</taxon>
        <taxon>Fungi incertae sedis</taxon>
        <taxon>Zoopagomycota</taxon>
        <taxon>Kickxellomycotina</taxon>
        <taxon>Kickxellomycetes</taxon>
        <taxon>Kickxellales</taxon>
        <taxon>Kickxellaceae</taxon>
        <taxon>Coemansia</taxon>
    </lineage>
</organism>
<gene>
    <name evidence="2" type="ORF">GGI19_000810</name>
</gene>
<dbReference type="AlphaFoldDB" id="A0A9W8LE27"/>
<evidence type="ECO:0000313" key="3">
    <source>
        <dbReference type="Proteomes" id="UP001140011"/>
    </source>
</evidence>